<dbReference type="InterPro" id="IPR006145">
    <property type="entry name" value="PsdUridine_synth_RsuA/RluA"/>
</dbReference>
<dbReference type="Proteomes" id="UP000440513">
    <property type="component" value="Unassembled WGS sequence"/>
</dbReference>
<protein>
    <recommendedName>
        <fullName evidence="4">Pseudouridine synthase</fullName>
        <ecNumber evidence="4">5.4.99.-</ecNumber>
    </recommendedName>
</protein>
<keyword evidence="7" id="KW-1185">Reference proteome</keyword>
<comment type="similarity">
    <text evidence="2 4">Belongs to the pseudouridine synthase RluA family.</text>
</comment>
<comment type="catalytic activity">
    <reaction evidence="1 4">
        <text>a uridine in RNA = a pseudouridine in RNA</text>
        <dbReference type="Rhea" id="RHEA:48348"/>
        <dbReference type="Rhea" id="RHEA-COMP:12068"/>
        <dbReference type="Rhea" id="RHEA-COMP:12069"/>
        <dbReference type="ChEBI" id="CHEBI:65314"/>
        <dbReference type="ChEBI" id="CHEBI:65315"/>
    </reaction>
</comment>
<dbReference type="CDD" id="cd02869">
    <property type="entry name" value="PseudoU_synth_RluA_like"/>
    <property type="match status" value="1"/>
</dbReference>
<evidence type="ECO:0000256" key="1">
    <source>
        <dbReference type="ARBA" id="ARBA00000073"/>
    </source>
</evidence>
<comment type="function">
    <text evidence="4">Responsible for synthesis of pseudouridine from uracil.</text>
</comment>
<proteinExistence type="inferred from homology"/>
<dbReference type="EMBL" id="VUMS01000012">
    <property type="protein sequence ID" value="MST66614.1"/>
    <property type="molecule type" value="Genomic_DNA"/>
</dbReference>
<dbReference type="SUPFAM" id="SSF55120">
    <property type="entry name" value="Pseudouridine synthase"/>
    <property type="match status" value="1"/>
</dbReference>
<dbReference type="InterPro" id="IPR050188">
    <property type="entry name" value="RluA_PseudoU_synthase"/>
</dbReference>
<dbReference type="GO" id="GO:0009982">
    <property type="term" value="F:pseudouridine synthase activity"/>
    <property type="evidence" value="ECO:0007669"/>
    <property type="project" value="InterPro"/>
</dbReference>
<dbReference type="InterPro" id="IPR020103">
    <property type="entry name" value="PsdUridine_synth_cat_dom_sf"/>
</dbReference>
<dbReference type="NCBIfam" id="TIGR00005">
    <property type="entry name" value="rluA_subfam"/>
    <property type="match status" value="1"/>
</dbReference>
<evidence type="ECO:0000313" key="6">
    <source>
        <dbReference type="EMBL" id="MST66614.1"/>
    </source>
</evidence>
<dbReference type="PANTHER" id="PTHR21600:SF87">
    <property type="entry name" value="RNA PSEUDOURIDYLATE SYNTHASE DOMAIN-CONTAINING PROTEIN 1"/>
    <property type="match status" value="1"/>
</dbReference>
<keyword evidence="4" id="KW-0413">Isomerase</keyword>
<evidence type="ECO:0000256" key="3">
    <source>
        <dbReference type="PIRSR" id="PIRSR606225-1"/>
    </source>
</evidence>
<evidence type="ECO:0000313" key="7">
    <source>
        <dbReference type="Proteomes" id="UP000440513"/>
    </source>
</evidence>
<dbReference type="InterPro" id="IPR006225">
    <property type="entry name" value="PsdUridine_synth_RluC/D"/>
</dbReference>
<feature type="active site" evidence="3">
    <location>
        <position position="136"/>
    </location>
</feature>
<dbReference type="PANTHER" id="PTHR21600">
    <property type="entry name" value="MITOCHONDRIAL RNA PSEUDOURIDINE SYNTHASE"/>
    <property type="match status" value="1"/>
</dbReference>
<feature type="domain" description="Pseudouridine synthase RsuA/RluA-like" evidence="5">
    <location>
        <begin position="89"/>
        <end position="252"/>
    </location>
</feature>
<dbReference type="GO" id="GO:0003723">
    <property type="term" value="F:RNA binding"/>
    <property type="evidence" value="ECO:0007669"/>
    <property type="project" value="InterPro"/>
</dbReference>
<dbReference type="RefSeq" id="WP_154432237.1">
    <property type="nucleotide sequence ID" value="NZ_JBQHQP010000001.1"/>
</dbReference>
<dbReference type="AlphaFoldDB" id="A0A7X2P314"/>
<name>A0A7X2P314_9FIRM</name>
<dbReference type="PROSITE" id="PS01129">
    <property type="entry name" value="PSI_RLU"/>
    <property type="match status" value="1"/>
</dbReference>
<reference evidence="6 7" key="1">
    <citation type="submission" date="2019-08" db="EMBL/GenBank/DDBJ databases">
        <title>In-depth cultivation of the pig gut microbiome towards novel bacterial diversity and tailored functional studies.</title>
        <authorList>
            <person name="Wylensek D."/>
            <person name="Hitch T.C.A."/>
            <person name="Clavel T."/>
        </authorList>
    </citation>
    <scope>NUCLEOTIDE SEQUENCE [LARGE SCALE GENOMIC DNA]</scope>
    <source>
        <strain evidence="6 7">BSM-380-WT-5A</strain>
    </source>
</reference>
<evidence type="ECO:0000259" key="5">
    <source>
        <dbReference type="Pfam" id="PF00849"/>
    </source>
</evidence>
<dbReference type="Pfam" id="PF00849">
    <property type="entry name" value="PseudoU_synth_2"/>
    <property type="match status" value="1"/>
</dbReference>
<dbReference type="GO" id="GO:0140098">
    <property type="term" value="F:catalytic activity, acting on RNA"/>
    <property type="evidence" value="ECO:0007669"/>
    <property type="project" value="UniProtKB-ARBA"/>
</dbReference>
<evidence type="ECO:0000256" key="4">
    <source>
        <dbReference type="RuleBase" id="RU362028"/>
    </source>
</evidence>
<sequence length="311" mass="35569">MKRIFSYTITAQDSDQRIYDFLRHHGYSRHIRTWLKQHPGSVRLNGREALFYFPLKTGDLLEITLEEEQPSENIIPVCLPLHIIYEDEDLMVIDKPADMPVHPSIGNYENTLANAVAWYFQQQNIPFVFRCINRLDRDTTGLLILAKNMLSGAILSDQMKKREIHRIYLAITEGKTDPAGTINRPIGRVDQSLILRQVDPDKGDPACTHYLQKCWHPKTFYPATLSVPQDGLSLVQLQLETGRTHQIRVHMTSIGHPLIGDTLYNPETALLARQALHSYRLAFTHPVTGVPLEFTSSLPADMAEFFPEYHA</sequence>
<dbReference type="EC" id="5.4.99.-" evidence="4"/>
<dbReference type="GO" id="GO:0000455">
    <property type="term" value="P:enzyme-directed rRNA pseudouridine synthesis"/>
    <property type="evidence" value="ECO:0007669"/>
    <property type="project" value="TreeGrafter"/>
</dbReference>
<evidence type="ECO:0000256" key="2">
    <source>
        <dbReference type="ARBA" id="ARBA00010876"/>
    </source>
</evidence>
<gene>
    <name evidence="6" type="ORF">FYJ57_07670</name>
</gene>
<dbReference type="Gene3D" id="3.30.2350.10">
    <property type="entry name" value="Pseudouridine synthase"/>
    <property type="match status" value="1"/>
</dbReference>
<organism evidence="6 7">
    <name type="scientific">Oliverpabstia intestinalis</name>
    <dbReference type="NCBI Taxonomy" id="2606633"/>
    <lineage>
        <taxon>Bacteria</taxon>
        <taxon>Bacillati</taxon>
        <taxon>Bacillota</taxon>
        <taxon>Clostridia</taxon>
        <taxon>Lachnospirales</taxon>
        <taxon>Lachnospiraceae</taxon>
        <taxon>Oliverpabstia</taxon>
    </lineage>
</organism>
<comment type="caution">
    <text evidence="6">The sequence shown here is derived from an EMBL/GenBank/DDBJ whole genome shotgun (WGS) entry which is preliminary data.</text>
</comment>
<dbReference type="InterPro" id="IPR006224">
    <property type="entry name" value="PsdUridine_synth_RluA-like_CS"/>
</dbReference>
<accession>A0A7X2P314</accession>